<dbReference type="RefSeq" id="WP_418157681.1">
    <property type="nucleotide sequence ID" value="NZ_JBBLZC010000001.1"/>
</dbReference>
<dbReference type="EMBL" id="JBBLZC010000001">
    <property type="protein sequence ID" value="MEK0081838.1"/>
    <property type="molecule type" value="Genomic_DNA"/>
</dbReference>
<proteinExistence type="predicted"/>
<accession>A0ABU8XKX3</accession>
<organism evidence="1 2">
    <name type="scientific">Benzoatithermus flavus</name>
    <dbReference type="NCBI Taxonomy" id="3108223"/>
    <lineage>
        <taxon>Bacteria</taxon>
        <taxon>Pseudomonadati</taxon>
        <taxon>Pseudomonadota</taxon>
        <taxon>Alphaproteobacteria</taxon>
        <taxon>Geminicoccales</taxon>
        <taxon>Geminicoccaceae</taxon>
        <taxon>Benzoatithermus</taxon>
    </lineage>
</organism>
<dbReference type="Gene3D" id="3.30.160.150">
    <property type="entry name" value="Lipoprotein like domain"/>
    <property type="match status" value="1"/>
</dbReference>
<keyword evidence="2" id="KW-1185">Reference proteome</keyword>
<reference evidence="1 2" key="1">
    <citation type="submission" date="2024-01" db="EMBL/GenBank/DDBJ databases">
        <title>Multi-omics insights into the function and evolution of sodium benzoate biodegradation pathways in Benzoatithermus flavus gen. nov., sp. nov. from hot spring.</title>
        <authorList>
            <person name="Hu C.-J."/>
            <person name="Li W.-J."/>
        </authorList>
    </citation>
    <scope>NUCLEOTIDE SEQUENCE [LARGE SCALE GENOMIC DNA]</scope>
    <source>
        <strain evidence="1 2">SYSU G07066</strain>
    </source>
</reference>
<comment type="caution">
    <text evidence="1">The sequence shown here is derived from an EMBL/GenBank/DDBJ whole genome shotgun (WGS) entry which is preliminary data.</text>
</comment>
<evidence type="ECO:0000313" key="1">
    <source>
        <dbReference type="EMBL" id="MEK0081838.1"/>
    </source>
</evidence>
<name>A0ABU8XKX3_9PROT</name>
<protein>
    <submittedName>
        <fullName evidence="1">LPS assembly lipoprotein LptE</fullName>
    </submittedName>
</protein>
<keyword evidence="1" id="KW-0449">Lipoprotein</keyword>
<gene>
    <name evidence="1" type="primary">lptE</name>
    <name evidence="1" type="ORF">U1T56_01640</name>
</gene>
<sequence length="175" mass="19637">MWWSEPDRSRRRLGLLVVMALPALASCGLRPIYGPQQEARTVPELAAIEVAGQGGARGQFFRNYLLDELNPSGTVVAPRYDLEVQLLEEQTDLAIQLNDTATRRNLILGAVFSLKRKADQQIVYSSATRRVVSFNVKSDPFATLVAEQDAERRAAREVARQIRTMLSLYFSEQKA</sequence>
<evidence type="ECO:0000313" key="2">
    <source>
        <dbReference type="Proteomes" id="UP001375743"/>
    </source>
</evidence>
<dbReference type="Proteomes" id="UP001375743">
    <property type="component" value="Unassembled WGS sequence"/>
</dbReference>
<dbReference type="InterPro" id="IPR007485">
    <property type="entry name" value="LPS_assembly_LptE"/>
</dbReference>
<dbReference type="Pfam" id="PF04390">
    <property type="entry name" value="LptE"/>
    <property type="match status" value="1"/>
</dbReference>